<evidence type="ECO:0008006" key="2">
    <source>
        <dbReference type="Google" id="ProtNLM"/>
    </source>
</evidence>
<protein>
    <recommendedName>
        <fullName evidence="2">DUF2442 domain-containing protein</fullName>
    </recommendedName>
</protein>
<dbReference type="AlphaFoldDB" id="A0A6S6SQP6"/>
<organism evidence="1">
    <name type="scientific">uncultured Sulfurovum sp</name>
    <dbReference type="NCBI Taxonomy" id="269237"/>
    <lineage>
        <taxon>Bacteria</taxon>
        <taxon>Pseudomonadati</taxon>
        <taxon>Campylobacterota</taxon>
        <taxon>Epsilonproteobacteria</taxon>
        <taxon>Campylobacterales</taxon>
        <taxon>Sulfurovaceae</taxon>
        <taxon>Sulfurovum</taxon>
        <taxon>environmental samples</taxon>
    </lineage>
</organism>
<proteinExistence type="predicted"/>
<name>A0A6S6SQP6_9BACT</name>
<evidence type="ECO:0000313" key="1">
    <source>
        <dbReference type="EMBL" id="CAA6809531.1"/>
    </source>
</evidence>
<reference evidence="1" key="1">
    <citation type="submission" date="2020-01" db="EMBL/GenBank/DDBJ databases">
        <authorList>
            <person name="Meier V. D."/>
            <person name="Meier V D."/>
        </authorList>
    </citation>
    <scope>NUCLEOTIDE SEQUENCE</scope>
    <source>
        <strain evidence="1">HLG_WM_MAG_04</strain>
    </source>
</reference>
<dbReference type="Pfam" id="PF10387">
    <property type="entry name" value="DUF2442"/>
    <property type="match status" value="1"/>
</dbReference>
<dbReference type="SUPFAM" id="SSF143880">
    <property type="entry name" value="NE0471 N-terminal domain-like"/>
    <property type="match status" value="1"/>
</dbReference>
<gene>
    <name evidence="1" type="ORF">HELGO_WM16460</name>
</gene>
<accession>A0A6S6SQP6</accession>
<dbReference type="InterPro" id="IPR036782">
    <property type="entry name" value="NE0471-like_N"/>
</dbReference>
<dbReference type="InterPro" id="IPR018841">
    <property type="entry name" value="DUF2442"/>
</dbReference>
<sequence length="82" mass="10060">MEQYISIEKAHYVDEYKIYLKFNDGKENTLDFKNFILTSQHPEIKKYQDKNLFKNFNLEYGEIEWNDYDLAFPIYDLYEGKV</sequence>
<dbReference type="Gene3D" id="3.30.2020.10">
    <property type="entry name" value="NE0471-like N-terminal domain"/>
    <property type="match status" value="1"/>
</dbReference>
<dbReference type="EMBL" id="CACVAX010000023">
    <property type="protein sequence ID" value="CAA6809531.1"/>
    <property type="molecule type" value="Genomic_DNA"/>
</dbReference>